<comment type="caution">
    <text evidence="1">The sequence shown here is derived from an EMBL/GenBank/DDBJ whole genome shotgun (WGS) entry which is preliminary data.</text>
</comment>
<accession>A0ABS4IP62</accession>
<name>A0ABS4IP62_9BACL</name>
<proteinExistence type="predicted"/>
<gene>
    <name evidence="1" type="ORF">J2Z66_000555</name>
</gene>
<keyword evidence="2" id="KW-1185">Reference proteome</keyword>
<evidence type="ECO:0000313" key="1">
    <source>
        <dbReference type="EMBL" id="MBP1988960.1"/>
    </source>
</evidence>
<dbReference type="Proteomes" id="UP001519287">
    <property type="component" value="Unassembled WGS sequence"/>
</dbReference>
<evidence type="ECO:0000313" key="2">
    <source>
        <dbReference type="Proteomes" id="UP001519287"/>
    </source>
</evidence>
<sequence length="55" mass="6262">MILSSHRLPRIEIVLDLTMFFIVKVGCGDDQLLLAMKNIVKVADSFSDLDLKRSR</sequence>
<dbReference type="EMBL" id="JAGGLB010000002">
    <property type="protein sequence ID" value="MBP1988960.1"/>
    <property type="molecule type" value="Genomic_DNA"/>
</dbReference>
<reference evidence="1 2" key="1">
    <citation type="submission" date="2021-03" db="EMBL/GenBank/DDBJ databases">
        <title>Genomic Encyclopedia of Type Strains, Phase IV (KMG-IV): sequencing the most valuable type-strain genomes for metagenomic binning, comparative biology and taxonomic classification.</title>
        <authorList>
            <person name="Goeker M."/>
        </authorList>
    </citation>
    <scope>NUCLEOTIDE SEQUENCE [LARGE SCALE GENOMIC DNA]</scope>
    <source>
        <strain evidence="1 2">DSM 26048</strain>
    </source>
</reference>
<organism evidence="1 2">
    <name type="scientific">Paenibacillus eucommiae</name>
    <dbReference type="NCBI Taxonomy" id="1355755"/>
    <lineage>
        <taxon>Bacteria</taxon>
        <taxon>Bacillati</taxon>
        <taxon>Bacillota</taxon>
        <taxon>Bacilli</taxon>
        <taxon>Bacillales</taxon>
        <taxon>Paenibacillaceae</taxon>
        <taxon>Paenibacillus</taxon>
    </lineage>
</organism>
<protein>
    <submittedName>
        <fullName evidence="1">Uncharacterized protein</fullName>
    </submittedName>
</protein>